<proteinExistence type="predicted"/>
<keyword evidence="3" id="KW-1185">Reference proteome</keyword>
<dbReference type="AlphaFoldDB" id="A0A165S5J6"/>
<evidence type="ECO:0000313" key="2">
    <source>
        <dbReference type="EMBL" id="KZT71558.1"/>
    </source>
</evidence>
<evidence type="ECO:0000256" key="1">
    <source>
        <dbReference type="SAM" id="MobiDB-lite"/>
    </source>
</evidence>
<reference evidence="2 3" key="1">
    <citation type="journal article" date="2016" name="Mol. Biol. Evol.">
        <title>Comparative Genomics of Early-Diverging Mushroom-Forming Fungi Provides Insights into the Origins of Lignocellulose Decay Capabilities.</title>
        <authorList>
            <person name="Nagy L.G."/>
            <person name="Riley R."/>
            <person name="Tritt A."/>
            <person name="Adam C."/>
            <person name="Daum C."/>
            <person name="Floudas D."/>
            <person name="Sun H."/>
            <person name="Yadav J.S."/>
            <person name="Pangilinan J."/>
            <person name="Larsson K.H."/>
            <person name="Matsuura K."/>
            <person name="Barry K."/>
            <person name="Labutti K."/>
            <person name="Kuo R."/>
            <person name="Ohm R.A."/>
            <person name="Bhattacharya S.S."/>
            <person name="Shirouzu T."/>
            <person name="Yoshinaga Y."/>
            <person name="Martin F.M."/>
            <person name="Grigoriev I.V."/>
            <person name="Hibbett D.S."/>
        </authorList>
    </citation>
    <scope>NUCLEOTIDE SEQUENCE [LARGE SCALE GENOMIC DNA]</scope>
    <source>
        <strain evidence="2 3">L-15889</strain>
    </source>
</reference>
<dbReference type="Proteomes" id="UP000076727">
    <property type="component" value="Unassembled WGS sequence"/>
</dbReference>
<feature type="region of interest" description="Disordered" evidence="1">
    <location>
        <begin position="1"/>
        <end position="22"/>
    </location>
</feature>
<gene>
    <name evidence="2" type="ORF">DAEQUDRAFT_112190</name>
</gene>
<sequence length="194" mass="21208">MRSDKRGTRPVHGDSGMSTAALSTKTRSQLSSQLCKAPCLACLSATFCDFPPAVVFGRQLDVAPDTCVVARNTVRLHSQFSSVRLRQVGLPCMDPHLRHKCRLAADEDHGSYDTYFACSVSVGLEKAMIAAPKTTGLDWPARTGRWTARFTTRAGSPCTSAPITWPRYARRYDESGSNTRLDCSEIRSLCASSD</sequence>
<accession>A0A165S5J6</accession>
<name>A0A165S5J6_9APHY</name>
<dbReference type="EMBL" id="KV429045">
    <property type="protein sequence ID" value="KZT71558.1"/>
    <property type="molecule type" value="Genomic_DNA"/>
</dbReference>
<protein>
    <submittedName>
        <fullName evidence="2">Uncharacterized protein</fullName>
    </submittedName>
</protein>
<organism evidence="2 3">
    <name type="scientific">Daedalea quercina L-15889</name>
    <dbReference type="NCBI Taxonomy" id="1314783"/>
    <lineage>
        <taxon>Eukaryota</taxon>
        <taxon>Fungi</taxon>
        <taxon>Dikarya</taxon>
        <taxon>Basidiomycota</taxon>
        <taxon>Agaricomycotina</taxon>
        <taxon>Agaricomycetes</taxon>
        <taxon>Polyporales</taxon>
        <taxon>Fomitopsis</taxon>
    </lineage>
</organism>
<evidence type="ECO:0000313" key="3">
    <source>
        <dbReference type="Proteomes" id="UP000076727"/>
    </source>
</evidence>